<protein>
    <submittedName>
        <fullName evidence="4">Uncharacterized protein</fullName>
    </submittedName>
</protein>
<dbReference type="InterPro" id="IPR007813">
    <property type="entry name" value="PilN"/>
</dbReference>
<feature type="region of interest" description="Disordered" evidence="2">
    <location>
        <begin position="1"/>
        <end position="22"/>
    </location>
</feature>
<gene>
    <name evidence="4" type="ORF">PPSIR1_35437</name>
</gene>
<dbReference type="EMBL" id="ABCS01000117">
    <property type="protein sequence ID" value="EDM74729.1"/>
    <property type="molecule type" value="Genomic_DNA"/>
</dbReference>
<dbReference type="AlphaFoldDB" id="A6GHB4"/>
<evidence type="ECO:0000256" key="2">
    <source>
        <dbReference type="SAM" id="MobiDB-lite"/>
    </source>
</evidence>
<dbReference type="Proteomes" id="UP000005801">
    <property type="component" value="Unassembled WGS sequence"/>
</dbReference>
<organism evidence="4 5">
    <name type="scientific">Plesiocystis pacifica SIR-1</name>
    <dbReference type="NCBI Taxonomy" id="391625"/>
    <lineage>
        <taxon>Bacteria</taxon>
        <taxon>Pseudomonadati</taxon>
        <taxon>Myxococcota</taxon>
        <taxon>Polyangia</taxon>
        <taxon>Nannocystales</taxon>
        <taxon>Nannocystaceae</taxon>
        <taxon>Plesiocystis</taxon>
    </lineage>
</organism>
<evidence type="ECO:0000313" key="5">
    <source>
        <dbReference type="Proteomes" id="UP000005801"/>
    </source>
</evidence>
<evidence type="ECO:0000256" key="3">
    <source>
        <dbReference type="SAM" id="Phobius"/>
    </source>
</evidence>
<feature type="coiled-coil region" evidence="1">
    <location>
        <begin position="57"/>
        <end position="110"/>
    </location>
</feature>
<keyword evidence="3" id="KW-0472">Membrane</keyword>
<name>A6GHB4_9BACT</name>
<keyword evidence="1" id="KW-0175">Coiled coil</keyword>
<comment type="caution">
    <text evidence="4">The sequence shown here is derived from an EMBL/GenBank/DDBJ whole genome shotgun (WGS) entry which is preliminary data.</text>
</comment>
<dbReference type="Pfam" id="PF05137">
    <property type="entry name" value="PilN"/>
    <property type="match status" value="1"/>
</dbReference>
<evidence type="ECO:0000256" key="1">
    <source>
        <dbReference type="SAM" id="Coils"/>
    </source>
</evidence>
<dbReference type="OrthoDB" id="5503218at2"/>
<dbReference type="eggNOG" id="COG3166">
    <property type="taxonomic scope" value="Bacteria"/>
</dbReference>
<keyword evidence="3" id="KW-0812">Transmembrane</keyword>
<dbReference type="RefSeq" id="WP_006976101.1">
    <property type="nucleotide sequence ID" value="NZ_ABCS01000117.1"/>
</dbReference>
<keyword evidence="3" id="KW-1133">Transmembrane helix</keyword>
<dbReference type="STRING" id="391625.PPSIR1_35437"/>
<evidence type="ECO:0000313" key="4">
    <source>
        <dbReference type="EMBL" id="EDM74729.1"/>
    </source>
</evidence>
<feature type="transmembrane region" description="Helical" evidence="3">
    <location>
        <begin position="37"/>
        <end position="57"/>
    </location>
</feature>
<keyword evidence="5" id="KW-1185">Reference proteome</keyword>
<accession>A6GHB4</accession>
<sequence>MIRINLSPTAKRRGASSRTGGAVGSIVPTTDVSKGSLILVGMLAGWIGVGVIGYFMLQSVKADAAALKRKAAKIDKEAKDINAQIDEEGLQARYNRYEELKAAKEALEKKRRTPVFVFYELANILTTGEMPDVDEAEQRRREALDPQSRLDPSWEANSVWLAKLDEDDNNVLKIIGGARDPDDLSEFVKRLRASARFATVSHPEYALEEYKDKGTTSGSDKPLKPGETNFDYYTFEMTAQVAYWD</sequence>
<reference evidence="4 5" key="1">
    <citation type="submission" date="2007-06" db="EMBL/GenBank/DDBJ databases">
        <authorList>
            <person name="Shimkets L."/>
            <person name="Ferriera S."/>
            <person name="Johnson J."/>
            <person name="Kravitz S."/>
            <person name="Beeson K."/>
            <person name="Sutton G."/>
            <person name="Rogers Y.-H."/>
            <person name="Friedman R."/>
            <person name="Frazier M."/>
            <person name="Venter J.C."/>
        </authorList>
    </citation>
    <scope>NUCLEOTIDE SEQUENCE [LARGE SCALE GENOMIC DNA]</scope>
    <source>
        <strain evidence="4 5">SIR-1</strain>
    </source>
</reference>
<proteinExistence type="predicted"/>